<keyword evidence="5" id="KW-1185">Reference proteome</keyword>
<dbReference type="InterPro" id="IPR013838">
    <property type="entry name" value="Beta-tubulin_BS"/>
</dbReference>
<evidence type="ECO:0000313" key="5">
    <source>
        <dbReference type="Proteomes" id="UP000823775"/>
    </source>
</evidence>
<keyword evidence="2" id="KW-0206">Cytoskeleton</keyword>
<dbReference type="InterPro" id="IPR049942">
    <property type="entry name" value="DML1/Misato"/>
</dbReference>
<dbReference type="PANTHER" id="PTHR13391">
    <property type="entry name" value="MITOCHONDRIAL DISTRIBUTION REGULATOR MISATO"/>
    <property type="match status" value="1"/>
</dbReference>
<gene>
    <name evidence="4" type="ORF">HAX54_007784</name>
</gene>
<dbReference type="SUPFAM" id="SSF52490">
    <property type="entry name" value="Tubulin nucleotide-binding domain-like"/>
    <property type="match status" value="1"/>
</dbReference>
<dbReference type="Proteomes" id="UP000823775">
    <property type="component" value="Unassembled WGS sequence"/>
</dbReference>
<name>A0ABS8RI40_DATST</name>
<protein>
    <recommendedName>
        <fullName evidence="3">Misato Segment II tubulin-like domain-containing protein</fullName>
    </recommendedName>
</protein>
<dbReference type="PROSITE" id="PS00228">
    <property type="entry name" value="TUBULIN_B_AUTOREG"/>
    <property type="match status" value="1"/>
</dbReference>
<dbReference type="InterPro" id="IPR019605">
    <property type="entry name" value="Misato_II_tubulin-like"/>
</dbReference>
<reference evidence="4 5" key="1">
    <citation type="journal article" date="2021" name="BMC Genomics">
        <title>Datura genome reveals duplications of psychoactive alkaloid biosynthetic genes and high mutation rate following tissue culture.</title>
        <authorList>
            <person name="Rajewski A."/>
            <person name="Carter-House D."/>
            <person name="Stajich J."/>
            <person name="Litt A."/>
        </authorList>
    </citation>
    <scope>NUCLEOTIDE SEQUENCE [LARGE SCALE GENOMIC DNA]</scope>
    <source>
        <strain evidence="4">AR-01</strain>
    </source>
</reference>
<dbReference type="Pfam" id="PF10644">
    <property type="entry name" value="Misat_Tub_SegII"/>
    <property type="match status" value="1"/>
</dbReference>
<evidence type="ECO:0000256" key="1">
    <source>
        <dbReference type="ARBA" id="ARBA00004245"/>
    </source>
</evidence>
<sequence length="157" mass="17714">MREIVTIQVGNYANFIGSHFWNFQDELLGLAESPESDQVFKNHSLDMDVLYRTGETQQGLLTYTPRMVSVNFQGSLGSVSSRGSLYNQIPTKNLDVKTCINRAMLNNKNQRSKSLPQSCNEAGWSVSFPVFLIQEAPNIHHLFCNLLIIMHPTLHTA</sequence>
<accession>A0ABS8RI40</accession>
<keyword evidence="2" id="KW-0963">Cytoplasm</keyword>
<dbReference type="InterPro" id="IPR036525">
    <property type="entry name" value="Tubulin/FtsZ_GTPase_sf"/>
</dbReference>
<evidence type="ECO:0000256" key="2">
    <source>
        <dbReference type="ARBA" id="ARBA00023212"/>
    </source>
</evidence>
<evidence type="ECO:0000259" key="3">
    <source>
        <dbReference type="Pfam" id="PF10644"/>
    </source>
</evidence>
<feature type="domain" description="Misato Segment II tubulin-like" evidence="3">
    <location>
        <begin position="2"/>
        <end position="113"/>
    </location>
</feature>
<organism evidence="4 5">
    <name type="scientific">Datura stramonium</name>
    <name type="common">Jimsonweed</name>
    <name type="synonym">Common thornapple</name>
    <dbReference type="NCBI Taxonomy" id="4076"/>
    <lineage>
        <taxon>Eukaryota</taxon>
        <taxon>Viridiplantae</taxon>
        <taxon>Streptophyta</taxon>
        <taxon>Embryophyta</taxon>
        <taxon>Tracheophyta</taxon>
        <taxon>Spermatophyta</taxon>
        <taxon>Magnoliopsida</taxon>
        <taxon>eudicotyledons</taxon>
        <taxon>Gunneridae</taxon>
        <taxon>Pentapetalae</taxon>
        <taxon>asterids</taxon>
        <taxon>lamiids</taxon>
        <taxon>Solanales</taxon>
        <taxon>Solanaceae</taxon>
        <taxon>Solanoideae</taxon>
        <taxon>Datureae</taxon>
        <taxon>Datura</taxon>
    </lineage>
</organism>
<comment type="caution">
    <text evidence="4">The sequence shown here is derived from an EMBL/GenBank/DDBJ whole genome shotgun (WGS) entry which is preliminary data.</text>
</comment>
<proteinExistence type="predicted"/>
<dbReference type="PANTHER" id="PTHR13391:SF0">
    <property type="entry name" value="PROTEIN MISATO HOMOLOG 1"/>
    <property type="match status" value="1"/>
</dbReference>
<dbReference type="Gene3D" id="3.40.50.1440">
    <property type="entry name" value="Tubulin/FtsZ, GTPase domain"/>
    <property type="match status" value="1"/>
</dbReference>
<comment type="subcellular location">
    <subcellularLocation>
        <location evidence="1">Cytoplasm</location>
        <location evidence="1">Cytoskeleton</location>
    </subcellularLocation>
</comment>
<evidence type="ECO:0000313" key="4">
    <source>
        <dbReference type="EMBL" id="MCD7446470.1"/>
    </source>
</evidence>
<dbReference type="EMBL" id="JACEIK010000014">
    <property type="protein sequence ID" value="MCD7446470.1"/>
    <property type="molecule type" value="Genomic_DNA"/>
</dbReference>